<dbReference type="InterPro" id="IPR046341">
    <property type="entry name" value="SET_dom_sf"/>
</dbReference>
<dbReference type="RefSeq" id="XP_030842208.1">
    <property type="nucleotide sequence ID" value="XM_030986348.1"/>
</dbReference>
<dbReference type="KEGG" id="spu:115924260"/>
<accession>A0A7M7P0U4</accession>
<dbReference type="SUPFAM" id="SSF82199">
    <property type="entry name" value="SET domain"/>
    <property type="match status" value="1"/>
</dbReference>
<name>A0A7M7P0U4_STRPU</name>
<dbReference type="Gene3D" id="2.170.270.10">
    <property type="entry name" value="SET domain"/>
    <property type="match status" value="1"/>
</dbReference>
<dbReference type="PANTHER" id="PTHR46167:SF1">
    <property type="entry name" value="N-LYSINE METHYLTRANSFERASE KMT5A"/>
    <property type="match status" value="1"/>
</dbReference>
<proteinExistence type="predicted"/>
<dbReference type="GeneID" id="115924260"/>
<evidence type="ECO:0000313" key="1">
    <source>
        <dbReference type="EnsemblMetazoa" id="XP_030842208"/>
    </source>
</evidence>
<dbReference type="InParanoid" id="A0A7M7P0U4"/>
<sequence>MAGLVQPQLAKNRILRSQTRQTVPDIFSEVDPEGFTVKQLPDKGRAVFTTKTFEEGEFLLWYRGDLVTRDVGEQRDADCETCFRYFFTWKGTKW</sequence>
<evidence type="ECO:0000313" key="2">
    <source>
        <dbReference type="Proteomes" id="UP000007110"/>
    </source>
</evidence>
<dbReference type="EnsemblMetazoa" id="XM_030986348">
    <property type="protein sequence ID" value="XP_030842208"/>
    <property type="gene ID" value="LOC115924260"/>
</dbReference>
<reference evidence="2" key="1">
    <citation type="submission" date="2015-02" db="EMBL/GenBank/DDBJ databases">
        <title>Genome sequencing for Strongylocentrotus purpuratus.</title>
        <authorList>
            <person name="Murali S."/>
            <person name="Liu Y."/>
            <person name="Vee V."/>
            <person name="English A."/>
            <person name="Wang M."/>
            <person name="Skinner E."/>
            <person name="Han Y."/>
            <person name="Muzny D.M."/>
            <person name="Worley K.C."/>
            <person name="Gibbs R.A."/>
        </authorList>
    </citation>
    <scope>NUCLEOTIDE SEQUENCE</scope>
</reference>
<keyword evidence="2" id="KW-1185">Reference proteome</keyword>
<dbReference type="InterPro" id="IPR051760">
    <property type="entry name" value="KMT5A"/>
</dbReference>
<protein>
    <submittedName>
        <fullName evidence="1">Uncharacterized protein</fullName>
    </submittedName>
</protein>
<organism evidence="1 2">
    <name type="scientific">Strongylocentrotus purpuratus</name>
    <name type="common">Purple sea urchin</name>
    <dbReference type="NCBI Taxonomy" id="7668"/>
    <lineage>
        <taxon>Eukaryota</taxon>
        <taxon>Metazoa</taxon>
        <taxon>Echinodermata</taxon>
        <taxon>Eleutherozoa</taxon>
        <taxon>Echinozoa</taxon>
        <taxon>Echinoidea</taxon>
        <taxon>Euechinoidea</taxon>
        <taxon>Echinacea</taxon>
        <taxon>Camarodonta</taxon>
        <taxon>Echinidea</taxon>
        <taxon>Strongylocentrotidae</taxon>
        <taxon>Strongylocentrotus</taxon>
    </lineage>
</organism>
<dbReference type="AlphaFoldDB" id="A0A7M7P0U4"/>
<dbReference type="Proteomes" id="UP000007110">
    <property type="component" value="Unassembled WGS sequence"/>
</dbReference>
<dbReference type="PANTHER" id="PTHR46167">
    <property type="entry name" value="N-LYSINE METHYLTRANSFERASE KMT5A"/>
    <property type="match status" value="1"/>
</dbReference>
<reference evidence="1" key="2">
    <citation type="submission" date="2021-01" db="UniProtKB">
        <authorList>
            <consortium name="EnsemblMetazoa"/>
        </authorList>
    </citation>
    <scope>IDENTIFICATION</scope>
</reference>